<dbReference type="GO" id="GO:0016020">
    <property type="term" value="C:membrane"/>
    <property type="evidence" value="ECO:0007669"/>
    <property type="project" value="InterPro"/>
</dbReference>
<protein>
    <submittedName>
        <fullName evidence="3">Porin</fullName>
    </submittedName>
</protein>
<name>A0A6L7FYS8_9RHOB</name>
<feature type="domain" description="Porin" evidence="2">
    <location>
        <begin position="7"/>
        <end position="277"/>
    </location>
</feature>
<keyword evidence="4" id="KW-1185">Reference proteome</keyword>
<feature type="chain" id="PRO_5026954717" evidence="1">
    <location>
        <begin position="20"/>
        <end position="289"/>
    </location>
</feature>
<gene>
    <name evidence="3" type="ORF">GR170_01990</name>
</gene>
<evidence type="ECO:0000256" key="1">
    <source>
        <dbReference type="SAM" id="SignalP"/>
    </source>
</evidence>
<dbReference type="RefSeq" id="WP_160891117.1">
    <property type="nucleotide sequence ID" value="NZ_WUMU01000001.1"/>
</dbReference>
<dbReference type="SUPFAM" id="SSF56935">
    <property type="entry name" value="Porins"/>
    <property type="match status" value="1"/>
</dbReference>
<dbReference type="Gene3D" id="2.40.160.10">
    <property type="entry name" value="Porin"/>
    <property type="match status" value="1"/>
</dbReference>
<evidence type="ECO:0000313" key="4">
    <source>
        <dbReference type="Proteomes" id="UP000477911"/>
    </source>
</evidence>
<dbReference type="InterPro" id="IPR023614">
    <property type="entry name" value="Porin_dom_sf"/>
</dbReference>
<comment type="caution">
    <text evidence="3">The sequence shown here is derived from an EMBL/GenBank/DDBJ whole genome shotgun (WGS) entry which is preliminary data.</text>
</comment>
<proteinExistence type="predicted"/>
<dbReference type="Proteomes" id="UP000477911">
    <property type="component" value="Unassembled WGS sequence"/>
</dbReference>
<dbReference type="EMBL" id="WUMU01000001">
    <property type="protein sequence ID" value="MXN16592.1"/>
    <property type="molecule type" value="Genomic_DNA"/>
</dbReference>
<dbReference type="AlphaFoldDB" id="A0A6L7FYS8"/>
<organism evidence="3 4">
    <name type="scientific">Pseudooceanicola albus</name>
    <dbReference type="NCBI Taxonomy" id="2692189"/>
    <lineage>
        <taxon>Bacteria</taxon>
        <taxon>Pseudomonadati</taxon>
        <taxon>Pseudomonadota</taxon>
        <taxon>Alphaproteobacteria</taxon>
        <taxon>Rhodobacterales</taxon>
        <taxon>Paracoccaceae</taxon>
        <taxon>Pseudooceanicola</taxon>
    </lineage>
</organism>
<reference evidence="3 4" key="1">
    <citation type="submission" date="2019-12" db="EMBL/GenBank/DDBJ databases">
        <authorList>
            <person name="Li M."/>
        </authorList>
    </citation>
    <scope>NUCLEOTIDE SEQUENCE [LARGE SCALE GENOMIC DNA]</scope>
    <source>
        <strain evidence="3 4">GBMRC 2024</strain>
    </source>
</reference>
<evidence type="ECO:0000259" key="2">
    <source>
        <dbReference type="Pfam" id="PF13609"/>
    </source>
</evidence>
<dbReference type="Pfam" id="PF13609">
    <property type="entry name" value="Porin_4"/>
    <property type="match status" value="1"/>
</dbReference>
<feature type="signal peptide" evidence="1">
    <location>
        <begin position="1"/>
        <end position="19"/>
    </location>
</feature>
<evidence type="ECO:0000313" key="3">
    <source>
        <dbReference type="EMBL" id="MXN16592.1"/>
    </source>
</evidence>
<dbReference type="InterPro" id="IPR033900">
    <property type="entry name" value="Gram_neg_porin_domain"/>
</dbReference>
<dbReference type="GO" id="GO:0015288">
    <property type="term" value="F:porin activity"/>
    <property type="evidence" value="ECO:0007669"/>
    <property type="project" value="InterPro"/>
</dbReference>
<keyword evidence="1" id="KW-0732">Signal</keyword>
<accession>A0A6L7FYS8</accession>
<sequence length="289" mass="29665">MKKILFATTALALSAGAAAADVSFTGFGRFAYVYDDPDAGDSSTYLEQRLQLDILGTTETDGGLTLGGKFRTRSYDDGDANTTTNNGMNAGQMFVSAGGLKVEVGNVDGALDNMSYIGLGTIGISNFVSPISSFAYSSTGTTVDTGVAAIYSMGAFGAHVSYDSNIDKTDAVLSFTTAGYTFSIGGSDYDDDSEWTKLAASVGGELAGVDFGLGYANNGDAGDFYTAYGQFGIAAGTTIGAYLMYGDQDDNTGVGADIKYDLGGGAALKAGVYNDDDGTFADAGVQFNF</sequence>